<dbReference type="PANTHER" id="PTHR46149">
    <property type="entry name" value="MIP08469P"/>
    <property type="match status" value="1"/>
</dbReference>
<dbReference type="SMART" id="SM00175">
    <property type="entry name" value="RAB"/>
    <property type="match status" value="1"/>
</dbReference>
<dbReference type="GO" id="GO:0005525">
    <property type="term" value="F:GTP binding"/>
    <property type="evidence" value="ECO:0007669"/>
    <property type="project" value="UniProtKB-KW"/>
</dbReference>
<keyword evidence="8" id="KW-0636">Prenylation</keyword>
<protein>
    <recommendedName>
        <fullName evidence="12">Small monomeric GTPase</fullName>
    </recommendedName>
</protein>
<evidence type="ECO:0000256" key="2">
    <source>
        <dbReference type="ARBA" id="ARBA00022475"/>
    </source>
</evidence>
<sequence>METITEHSLQSPQEERRNETRDTAQKTDMAEDTRVSPTDQEGDREDRQKDGQKTSGLPSLPSCDDDGGGEGGEGGGGEGGGDKEEDVQDTTTSSSTCTEGQVSAPSSADTAQASSSGSCKGATPPTSLPLAPKSNMKPPAKNCFRLVVLGASRVGKTSIVSRFLNNKFEESYTPTIEDFHRKLYRIRGDVYQLDILDTSGNHPFPAMRRLSFLTGDLFILVFSWDSRDSWNEILRLREQIVETKQCVTSSLSGSRRRLRGGVTRVPMVIAGNKVDKEHRVVTAEEVQKFVSSLSCCAYVDASAKMNYNVDKLFYELFVLANLPMEMSPALHKRVCPIQQGQTTATSCPVGIPGSSGRHRGLSIRRRLSDAYGMVAPNVRRPSIRTDLLILRAKTSLHLTGLDTFTEKKPRKEVSCVIQ</sequence>
<keyword evidence="4" id="KW-0547">Nucleotide-binding</keyword>
<dbReference type="PROSITE" id="PS51419">
    <property type="entry name" value="RAB"/>
    <property type="match status" value="1"/>
</dbReference>
<comment type="similarity">
    <text evidence="9">Belongs to the small GTPase superfamily. RasD family.</text>
</comment>
<dbReference type="NCBIfam" id="TIGR00231">
    <property type="entry name" value="small_GTP"/>
    <property type="match status" value="1"/>
</dbReference>
<dbReference type="PROSITE" id="PS51420">
    <property type="entry name" value="RHO"/>
    <property type="match status" value="1"/>
</dbReference>
<name>A0A0P4W502_SCYOL</name>
<evidence type="ECO:0000256" key="4">
    <source>
        <dbReference type="ARBA" id="ARBA00022741"/>
    </source>
</evidence>
<keyword evidence="5" id="KW-0342">GTP-binding</keyword>
<accession>A0A0P4W502</accession>
<dbReference type="GO" id="GO:0005886">
    <property type="term" value="C:plasma membrane"/>
    <property type="evidence" value="ECO:0007669"/>
    <property type="project" value="UniProtKB-SubCell"/>
</dbReference>
<dbReference type="InterPro" id="IPR001806">
    <property type="entry name" value="Small_GTPase"/>
</dbReference>
<keyword evidence="7" id="KW-0449">Lipoprotein</keyword>
<dbReference type="GO" id="GO:0007165">
    <property type="term" value="P:signal transduction"/>
    <property type="evidence" value="ECO:0007669"/>
    <property type="project" value="TreeGrafter"/>
</dbReference>
<evidence type="ECO:0000313" key="11">
    <source>
        <dbReference type="EMBL" id="JAI61651.1"/>
    </source>
</evidence>
<feature type="compositionally biased region" description="Basic and acidic residues" evidence="10">
    <location>
        <begin position="13"/>
        <end position="34"/>
    </location>
</feature>
<dbReference type="InterPro" id="IPR052236">
    <property type="entry name" value="Small_GTPase_RasD"/>
</dbReference>
<dbReference type="PRINTS" id="PR00449">
    <property type="entry name" value="RASTRNSFRMNG"/>
</dbReference>
<dbReference type="Pfam" id="PF00071">
    <property type="entry name" value="Ras"/>
    <property type="match status" value="1"/>
</dbReference>
<dbReference type="AlphaFoldDB" id="A0A0P4W502"/>
<feature type="region of interest" description="Disordered" evidence="10">
    <location>
        <begin position="1"/>
        <end position="135"/>
    </location>
</feature>
<keyword evidence="6" id="KW-0472">Membrane</keyword>
<feature type="compositionally biased region" description="Polar residues" evidence="10">
    <location>
        <begin position="1"/>
        <end position="12"/>
    </location>
</feature>
<evidence type="ECO:0000256" key="5">
    <source>
        <dbReference type="ARBA" id="ARBA00023134"/>
    </source>
</evidence>
<dbReference type="EMBL" id="GDRN01083557">
    <property type="protein sequence ID" value="JAI61651.1"/>
    <property type="molecule type" value="Transcribed_RNA"/>
</dbReference>
<dbReference type="GO" id="GO:0003924">
    <property type="term" value="F:GTPase activity"/>
    <property type="evidence" value="ECO:0007669"/>
    <property type="project" value="InterPro"/>
</dbReference>
<evidence type="ECO:0000256" key="8">
    <source>
        <dbReference type="ARBA" id="ARBA00023289"/>
    </source>
</evidence>
<dbReference type="Gene3D" id="3.40.50.300">
    <property type="entry name" value="P-loop containing nucleotide triphosphate hydrolases"/>
    <property type="match status" value="1"/>
</dbReference>
<evidence type="ECO:0008006" key="12">
    <source>
        <dbReference type="Google" id="ProtNLM"/>
    </source>
</evidence>
<dbReference type="PANTHER" id="PTHR46149:SF3">
    <property type="entry name" value="MIP08469P"/>
    <property type="match status" value="1"/>
</dbReference>
<dbReference type="InterPro" id="IPR005225">
    <property type="entry name" value="Small_GTP-bd"/>
</dbReference>
<evidence type="ECO:0000256" key="3">
    <source>
        <dbReference type="ARBA" id="ARBA00022481"/>
    </source>
</evidence>
<keyword evidence="3" id="KW-0488">Methylation</keyword>
<reference evidence="11" key="1">
    <citation type="submission" date="2015-09" db="EMBL/GenBank/DDBJ databases">
        <title>Scylla olivacea transcriptome.</title>
        <authorList>
            <person name="Ikhwanuddin M."/>
        </authorList>
    </citation>
    <scope>NUCLEOTIDE SEQUENCE</scope>
</reference>
<evidence type="ECO:0000256" key="6">
    <source>
        <dbReference type="ARBA" id="ARBA00023136"/>
    </source>
</evidence>
<dbReference type="PROSITE" id="PS51421">
    <property type="entry name" value="RAS"/>
    <property type="match status" value="1"/>
</dbReference>
<evidence type="ECO:0000256" key="1">
    <source>
        <dbReference type="ARBA" id="ARBA00004193"/>
    </source>
</evidence>
<comment type="subcellular location">
    <subcellularLocation>
        <location evidence="1">Cell membrane</location>
        <topology evidence="1">Lipid-anchor</topology>
    </subcellularLocation>
</comment>
<dbReference type="GO" id="GO:0031681">
    <property type="term" value="F:G-protein beta-subunit binding"/>
    <property type="evidence" value="ECO:0007669"/>
    <property type="project" value="TreeGrafter"/>
</dbReference>
<evidence type="ECO:0000256" key="9">
    <source>
        <dbReference type="ARBA" id="ARBA00038061"/>
    </source>
</evidence>
<keyword evidence="2" id="KW-1003">Cell membrane</keyword>
<feature type="compositionally biased region" description="Polar residues" evidence="10">
    <location>
        <begin position="89"/>
        <end position="118"/>
    </location>
</feature>
<dbReference type="InterPro" id="IPR027417">
    <property type="entry name" value="P-loop_NTPase"/>
</dbReference>
<dbReference type="SMART" id="SM00174">
    <property type="entry name" value="RHO"/>
    <property type="match status" value="1"/>
</dbReference>
<dbReference type="SMART" id="SM00173">
    <property type="entry name" value="RAS"/>
    <property type="match status" value="1"/>
</dbReference>
<dbReference type="FunFam" id="3.40.50.300:FF:000475">
    <property type="entry name" value="GTP-binding protein Rhes"/>
    <property type="match status" value="1"/>
</dbReference>
<feature type="compositionally biased region" description="Gly residues" evidence="10">
    <location>
        <begin position="69"/>
        <end position="79"/>
    </location>
</feature>
<proteinExistence type="inferred from homology"/>
<evidence type="ECO:0000256" key="7">
    <source>
        <dbReference type="ARBA" id="ARBA00023288"/>
    </source>
</evidence>
<evidence type="ECO:0000256" key="10">
    <source>
        <dbReference type="SAM" id="MobiDB-lite"/>
    </source>
</evidence>
<dbReference type="SUPFAM" id="SSF52540">
    <property type="entry name" value="P-loop containing nucleoside triphosphate hydrolases"/>
    <property type="match status" value="1"/>
</dbReference>
<organism evidence="11">
    <name type="scientific">Scylla olivacea</name>
    <name type="common">Orange mud crab</name>
    <name type="synonym">Cancer olivacea</name>
    <dbReference type="NCBI Taxonomy" id="85551"/>
    <lineage>
        <taxon>Eukaryota</taxon>
        <taxon>Metazoa</taxon>
        <taxon>Ecdysozoa</taxon>
        <taxon>Arthropoda</taxon>
        <taxon>Crustacea</taxon>
        <taxon>Multicrustacea</taxon>
        <taxon>Malacostraca</taxon>
        <taxon>Eumalacostraca</taxon>
        <taxon>Eucarida</taxon>
        <taxon>Decapoda</taxon>
        <taxon>Pleocyemata</taxon>
        <taxon>Brachyura</taxon>
        <taxon>Eubrachyura</taxon>
        <taxon>Portunoidea</taxon>
        <taxon>Portunidae</taxon>
        <taxon>Portuninae</taxon>
        <taxon>Scylla</taxon>
    </lineage>
</organism>